<dbReference type="EMBL" id="FOTS01000005">
    <property type="protein sequence ID" value="SFL45800.1"/>
    <property type="molecule type" value="Genomic_DNA"/>
</dbReference>
<keyword evidence="3" id="KW-1185">Reference proteome</keyword>
<keyword evidence="1" id="KW-0812">Transmembrane</keyword>
<gene>
    <name evidence="2" type="ORF">SAMN04490355_100560</name>
</gene>
<evidence type="ECO:0000313" key="2">
    <source>
        <dbReference type="EMBL" id="SFL45800.1"/>
    </source>
</evidence>
<feature type="transmembrane region" description="Helical" evidence="1">
    <location>
        <begin position="592"/>
        <end position="608"/>
    </location>
</feature>
<feature type="transmembrane region" description="Helical" evidence="1">
    <location>
        <begin position="414"/>
        <end position="436"/>
    </location>
</feature>
<dbReference type="RefSeq" id="WP_090933095.1">
    <property type="nucleotide sequence ID" value="NZ_FOTS01000005.1"/>
</dbReference>
<feature type="transmembrane region" description="Helical" evidence="1">
    <location>
        <begin position="650"/>
        <end position="675"/>
    </location>
</feature>
<organism evidence="2 3">
    <name type="scientific">Pelosinus propionicus DSM 13327</name>
    <dbReference type="NCBI Taxonomy" id="1123291"/>
    <lineage>
        <taxon>Bacteria</taxon>
        <taxon>Bacillati</taxon>
        <taxon>Bacillota</taxon>
        <taxon>Negativicutes</taxon>
        <taxon>Selenomonadales</taxon>
        <taxon>Sporomusaceae</taxon>
        <taxon>Pelosinus</taxon>
    </lineage>
</organism>
<dbReference type="OrthoDB" id="3805529at2"/>
<reference evidence="3" key="1">
    <citation type="submission" date="2016-10" db="EMBL/GenBank/DDBJ databases">
        <authorList>
            <person name="Varghese N."/>
            <person name="Submissions S."/>
        </authorList>
    </citation>
    <scope>NUCLEOTIDE SEQUENCE [LARGE SCALE GENOMIC DNA]</scope>
    <source>
        <strain evidence="3">DSM 13327</strain>
    </source>
</reference>
<feature type="transmembrane region" description="Helical" evidence="1">
    <location>
        <begin position="363"/>
        <end position="384"/>
    </location>
</feature>
<dbReference type="AlphaFoldDB" id="A0A1I4HVD8"/>
<feature type="transmembrane region" description="Helical" evidence="1">
    <location>
        <begin position="457"/>
        <end position="476"/>
    </location>
</feature>
<dbReference type="Proteomes" id="UP000199520">
    <property type="component" value="Unassembled WGS sequence"/>
</dbReference>
<keyword evidence="1" id="KW-0472">Membrane</keyword>
<feature type="transmembrane region" description="Helical" evidence="1">
    <location>
        <begin position="613"/>
        <end position="630"/>
    </location>
</feature>
<feature type="transmembrane region" description="Helical" evidence="1">
    <location>
        <begin position="536"/>
        <end position="557"/>
    </location>
</feature>
<proteinExistence type="predicted"/>
<feature type="transmembrane region" description="Helical" evidence="1">
    <location>
        <begin position="496"/>
        <end position="515"/>
    </location>
</feature>
<accession>A0A1I4HVD8</accession>
<feature type="transmembrane region" description="Helical" evidence="1">
    <location>
        <begin position="391"/>
        <end position="408"/>
    </location>
</feature>
<dbReference type="InterPro" id="IPR043748">
    <property type="entry name" value="DUF5693"/>
</dbReference>
<dbReference type="STRING" id="1123291.SAMN04490355_100560"/>
<name>A0A1I4HVD8_9FIRM</name>
<evidence type="ECO:0000313" key="3">
    <source>
        <dbReference type="Proteomes" id="UP000199520"/>
    </source>
</evidence>
<sequence>MREFKYNKILLLCIVIGLAAALTIVWQRHKIEESSTIIEMVMEYEDVVELAQLEGVPTDHVMQRMKEAGITSLAVYETTLEKLNKSGKVAVLSGAQLMQQYYTGMQGDVVWRNLIETGRIQAEDVYVVGRDPQVFAEVKEDLIERLSPERVTVLDSQRQILAVKANYEKVVKWNLGLPSDEMRYVSGQGFYIVARPSNYTKVEKENVEGVFDRLSGIENVSALIFVGDEALGYPDLLPLTLEKVKGKQLTLGLIEHPLQLQFFKQEGLVPMAIANDYKAARVYVIPKDEQPKLKSAEAVQRWIVTDQERNIRINLLRKYDKAEPGKTLLETNLEYVANVRDGLIASGFSIGKAGVFHPYFPNIFLLVAITVGAVAAGVLFLSLVRPFPVGYQYALFLLLSLVFAFPLLKGSGNAVRQAVALCSAVIFPVLAMTWQLDRWRKMSIEGRGSLMGIIKDGIGGLIITVMLSMVGGMYVAAVLGDVRFFLEMEIFRGVKVTFVAPLLLITIIYLARYNLFENEVEDEKDIWSQVVKLLNYPLYIKTLLIAALVAVGAWVFIGRSGHTAGVPVLDIELKMRAFLERAMYARPRGKEFMIGHPAFFLAVMALYRKWPRVVHYAMIVVATIAQGSLVETFAHLRTPVLMSFVRGIDGMVAGIGVGIVAVLAVQVLCYLSVVLGRRPVKNE</sequence>
<protein>
    <submittedName>
        <fullName evidence="2">Uncharacterized protein</fullName>
    </submittedName>
</protein>
<dbReference type="Pfam" id="PF18949">
    <property type="entry name" value="DUF5693"/>
    <property type="match status" value="1"/>
</dbReference>
<evidence type="ECO:0000256" key="1">
    <source>
        <dbReference type="SAM" id="Phobius"/>
    </source>
</evidence>
<keyword evidence="1" id="KW-1133">Transmembrane helix</keyword>